<comment type="similarity">
    <text evidence="2 11">Belongs to the folylpolyglutamate synthase family.</text>
</comment>
<name>A0A6M0SUZ1_CLOBO</name>
<proteinExistence type="inferred from homology"/>
<evidence type="ECO:0000256" key="4">
    <source>
        <dbReference type="ARBA" id="ARBA00022598"/>
    </source>
</evidence>
<dbReference type="InterPro" id="IPR036615">
    <property type="entry name" value="Mur_ligase_C_dom_sf"/>
</dbReference>
<evidence type="ECO:0000256" key="5">
    <source>
        <dbReference type="ARBA" id="ARBA00022723"/>
    </source>
</evidence>
<evidence type="ECO:0000313" key="15">
    <source>
        <dbReference type="Proteomes" id="UP000473089"/>
    </source>
</evidence>
<keyword evidence="5" id="KW-0479">Metal-binding</keyword>
<dbReference type="PIRSF" id="PIRSF001563">
    <property type="entry name" value="Folylpolyglu_synth"/>
    <property type="match status" value="1"/>
</dbReference>
<keyword evidence="7 11" id="KW-0067">ATP-binding</keyword>
<evidence type="ECO:0000256" key="6">
    <source>
        <dbReference type="ARBA" id="ARBA00022741"/>
    </source>
</evidence>
<dbReference type="InterPro" id="IPR018109">
    <property type="entry name" value="Folylpolyglutamate_synth_CS"/>
</dbReference>
<dbReference type="AlphaFoldDB" id="A0A6M0SUZ1"/>
<dbReference type="NCBIfam" id="TIGR01499">
    <property type="entry name" value="folC"/>
    <property type="match status" value="1"/>
</dbReference>
<evidence type="ECO:0000256" key="8">
    <source>
        <dbReference type="ARBA" id="ARBA00022842"/>
    </source>
</evidence>
<reference evidence="14 15" key="1">
    <citation type="submission" date="2019-02" db="EMBL/GenBank/DDBJ databases">
        <title>Genome sequencing of Clostridium botulinum clinical isolates.</title>
        <authorList>
            <person name="Brunt J."/>
            <person name="Van Vliet A.H.M."/>
            <person name="Stringer S.C."/>
            <person name="Grant K.A."/>
            <person name="Carter A.C."/>
            <person name="Peck M.W."/>
        </authorList>
    </citation>
    <scope>NUCLEOTIDE SEQUENCE [LARGE SCALE GENOMIC DNA]</scope>
    <source>
        <strain evidence="14 15">R1125/03</strain>
    </source>
</reference>
<dbReference type="FunFam" id="3.40.1190.10:FF:000011">
    <property type="entry name" value="Folylpolyglutamate synthase/dihydrofolate synthase"/>
    <property type="match status" value="1"/>
</dbReference>
<evidence type="ECO:0000256" key="9">
    <source>
        <dbReference type="ARBA" id="ARBA00030592"/>
    </source>
</evidence>
<accession>A0A6M0SUZ1</accession>
<dbReference type="Pfam" id="PF02875">
    <property type="entry name" value="Mur_ligase_C"/>
    <property type="match status" value="1"/>
</dbReference>
<keyword evidence="6 11" id="KW-0547">Nucleotide-binding</keyword>
<dbReference type="PANTHER" id="PTHR11136">
    <property type="entry name" value="FOLYLPOLYGLUTAMATE SYNTHASE-RELATED"/>
    <property type="match status" value="1"/>
</dbReference>
<organism evidence="14 15">
    <name type="scientific">Clostridium botulinum</name>
    <dbReference type="NCBI Taxonomy" id="1491"/>
    <lineage>
        <taxon>Bacteria</taxon>
        <taxon>Bacillati</taxon>
        <taxon>Bacillota</taxon>
        <taxon>Clostridia</taxon>
        <taxon>Eubacteriales</taxon>
        <taxon>Clostridiaceae</taxon>
        <taxon>Clostridium</taxon>
    </lineage>
</organism>
<comment type="caution">
    <text evidence="14">The sequence shown here is derived from an EMBL/GenBank/DDBJ whole genome shotgun (WGS) entry which is preliminary data.</text>
</comment>
<feature type="domain" description="Mur ligase C-terminal" evidence="12">
    <location>
        <begin position="299"/>
        <end position="417"/>
    </location>
</feature>
<dbReference type="GO" id="GO:0004326">
    <property type="term" value="F:tetrahydrofolylpolyglutamate synthase activity"/>
    <property type="evidence" value="ECO:0007669"/>
    <property type="project" value="UniProtKB-EC"/>
</dbReference>
<keyword evidence="8" id="KW-0460">Magnesium</keyword>
<dbReference type="GO" id="GO:0046872">
    <property type="term" value="F:metal ion binding"/>
    <property type="evidence" value="ECO:0007669"/>
    <property type="project" value="UniProtKB-KW"/>
</dbReference>
<sequence>MNYKEAREYIESKAKFGSNLGLERTEKLLELLGNPHKRLKCIHIAGTNGKGSTIAMIGAVLIESGYKVGMYTSPYIEEFEERIQINGENIDKKDLSYSITKVSDVVEKVEDMGYGNPTEFEIITVAMFYYFCLKEVDFAVIEVGLGGRLDSTNVLDPILSIITSISYDHMNILGETLEEIAYEKVGIIKKAPVIMYPQKEESEKVIEKVCKEKKCELIKVNDNLINVEIEILEKNKGFQSFRLTTKKDTYDICLSLLGEHQIKNCITGILSMEKLINLGIKIEKVSIISALKKVKWPARLEIVNKKPLTVLDGAHNIDGIESLKNNVSKYFKYNKLILILGILKDKQVEDMIKTLVPLANKIITVTPHNDRGESSKELMNIVLKYNKNCEHLEDYKEAYSMAKDYCQEEDMILVCGSLYMVGDMRKLIKYQL</sequence>
<dbReference type="InterPro" id="IPR036565">
    <property type="entry name" value="Mur-like_cat_sf"/>
</dbReference>
<dbReference type="EMBL" id="SGJP01000004">
    <property type="protein sequence ID" value="NFA59379.1"/>
    <property type="molecule type" value="Genomic_DNA"/>
</dbReference>
<evidence type="ECO:0000256" key="7">
    <source>
        <dbReference type="ARBA" id="ARBA00022840"/>
    </source>
</evidence>
<dbReference type="SUPFAM" id="SSF53623">
    <property type="entry name" value="MurD-like peptide ligases, catalytic domain"/>
    <property type="match status" value="1"/>
</dbReference>
<dbReference type="GO" id="GO:0008841">
    <property type="term" value="F:dihydrofolate synthase activity"/>
    <property type="evidence" value="ECO:0007669"/>
    <property type="project" value="TreeGrafter"/>
</dbReference>
<evidence type="ECO:0000256" key="2">
    <source>
        <dbReference type="ARBA" id="ARBA00008276"/>
    </source>
</evidence>
<dbReference type="Gene3D" id="3.40.1190.10">
    <property type="entry name" value="Mur-like, catalytic domain"/>
    <property type="match status" value="1"/>
</dbReference>
<evidence type="ECO:0000256" key="3">
    <source>
        <dbReference type="ARBA" id="ARBA00013025"/>
    </source>
</evidence>
<dbReference type="PROSITE" id="PS01012">
    <property type="entry name" value="FOLYLPOLYGLU_SYNT_2"/>
    <property type="match status" value="1"/>
</dbReference>
<dbReference type="EC" id="6.3.2.17" evidence="3"/>
<dbReference type="PANTHER" id="PTHR11136:SF0">
    <property type="entry name" value="DIHYDROFOLATE SYNTHETASE-RELATED"/>
    <property type="match status" value="1"/>
</dbReference>
<dbReference type="InterPro" id="IPR013221">
    <property type="entry name" value="Mur_ligase_cen"/>
</dbReference>
<comment type="catalytic activity">
    <reaction evidence="10">
        <text>(6S)-5,6,7,8-tetrahydrofolyl-(gamma-L-Glu)(n) + L-glutamate + ATP = (6S)-5,6,7,8-tetrahydrofolyl-(gamma-L-Glu)(n+1) + ADP + phosphate + H(+)</text>
        <dbReference type="Rhea" id="RHEA:10580"/>
        <dbReference type="Rhea" id="RHEA-COMP:14738"/>
        <dbReference type="Rhea" id="RHEA-COMP:14740"/>
        <dbReference type="ChEBI" id="CHEBI:15378"/>
        <dbReference type="ChEBI" id="CHEBI:29985"/>
        <dbReference type="ChEBI" id="CHEBI:30616"/>
        <dbReference type="ChEBI" id="CHEBI:43474"/>
        <dbReference type="ChEBI" id="CHEBI:141005"/>
        <dbReference type="ChEBI" id="CHEBI:456216"/>
        <dbReference type="EC" id="6.3.2.17"/>
    </reaction>
</comment>
<dbReference type="Gene3D" id="3.90.190.20">
    <property type="entry name" value="Mur ligase, C-terminal domain"/>
    <property type="match status" value="1"/>
</dbReference>
<dbReference type="SUPFAM" id="SSF53244">
    <property type="entry name" value="MurD-like peptide ligases, peptide-binding domain"/>
    <property type="match status" value="1"/>
</dbReference>
<protein>
    <recommendedName>
        <fullName evidence="3">tetrahydrofolate synthase</fullName>
        <ecNumber evidence="3">6.3.2.17</ecNumber>
    </recommendedName>
    <alternativeName>
        <fullName evidence="9">Tetrahydrofolylpolyglutamate synthase</fullName>
    </alternativeName>
</protein>
<evidence type="ECO:0000256" key="10">
    <source>
        <dbReference type="ARBA" id="ARBA00047493"/>
    </source>
</evidence>
<dbReference type="InterPro" id="IPR001645">
    <property type="entry name" value="Folylpolyglutamate_synth"/>
</dbReference>
<gene>
    <name evidence="14" type="ORF">EXM42_02895</name>
</gene>
<feature type="domain" description="Mur ligase central" evidence="13">
    <location>
        <begin position="44"/>
        <end position="269"/>
    </location>
</feature>
<dbReference type="InterPro" id="IPR004101">
    <property type="entry name" value="Mur_ligase_C"/>
</dbReference>
<dbReference type="Proteomes" id="UP000473089">
    <property type="component" value="Unassembled WGS sequence"/>
</dbReference>
<dbReference type="GO" id="GO:0005524">
    <property type="term" value="F:ATP binding"/>
    <property type="evidence" value="ECO:0007669"/>
    <property type="project" value="UniProtKB-KW"/>
</dbReference>
<comment type="cofactor">
    <cofactor evidence="1">
        <name>Mg(2+)</name>
        <dbReference type="ChEBI" id="CHEBI:18420"/>
    </cofactor>
</comment>
<evidence type="ECO:0000259" key="12">
    <source>
        <dbReference type="Pfam" id="PF02875"/>
    </source>
</evidence>
<evidence type="ECO:0000256" key="11">
    <source>
        <dbReference type="PIRNR" id="PIRNR001563"/>
    </source>
</evidence>
<evidence type="ECO:0000259" key="13">
    <source>
        <dbReference type="Pfam" id="PF08245"/>
    </source>
</evidence>
<dbReference type="GO" id="GO:0005737">
    <property type="term" value="C:cytoplasm"/>
    <property type="evidence" value="ECO:0007669"/>
    <property type="project" value="TreeGrafter"/>
</dbReference>
<evidence type="ECO:0000256" key="1">
    <source>
        <dbReference type="ARBA" id="ARBA00001946"/>
    </source>
</evidence>
<keyword evidence="4 11" id="KW-0436">Ligase</keyword>
<dbReference type="Pfam" id="PF08245">
    <property type="entry name" value="Mur_ligase_M"/>
    <property type="match status" value="1"/>
</dbReference>
<evidence type="ECO:0000313" key="14">
    <source>
        <dbReference type="EMBL" id="NFA59379.1"/>
    </source>
</evidence>